<feature type="non-terminal residue" evidence="4">
    <location>
        <position position="1"/>
    </location>
</feature>
<keyword evidence="3" id="KW-1133">Transmembrane helix</keyword>
<comment type="caution">
    <text evidence="4">The sequence shown here is derived from an EMBL/GenBank/DDBJ whole genome shotgun (WGS) entry which is preliminary data.</text>
</comment>
<keyword evidence="1" id="KW-0880">Kelch repeat</keyword>
<evidence type="ECO:0000313" key="4">
    <source>
        <dbReference type="EMBL" id="MBN3270937.1"/>
    </source>
</evidence>
<dbReference type="SMART" id="SM00612">
    <property type="entry name" value="Kelch"/>
    <property type="match status" value="2"/>
</dbReference>
<dbReference type="EMBL" id="JAAWVQ010006467">
    <property type="protein sequence ID" value="MBN3270937.1"/>
    <property type="molecule type" value="Genomic_DNA"/>
</dbReference>
<keyword evidence="3" id="KW-0472">Membrane</keyword>
<feature type="transmembrane region" description="Helical" evidence="3">
    <location>
        <begin position="77"/>
        <end position="100"/>
    </location>
</feature>
<dbReference type="InterPro" id="IPR015915">
    <property type="entry name" value="Kelch-typ_b-propeller"/>
</dbReference>
<evidence type="ECO:0000256" key="2">
    <source>
        <dbReference type="ARBA" id="ARBA00022737"/>
    </source>
</evidence>
<organism evidence="4 5">
    <name type="scientific">Polyodon spathula</name>
    <name type="common">North American paddlefish</name>
    <name type="synonym">Squalus spathula</name>
    <dbReference type="NCBI Taxonomy" id="7913"/>
    <lineage>
        <taxon>Eukaryota</taxon>
        <taxon>Metazoa</taxon>
        <taxon>Chordata</taxon>
        <taxon>Craniata</taxon>
        <taxon>Vertebrata</taxon>
        <taxon>Euteleostomi</taxon>
        <taxon>Actinopterygii</taxon>
        <taxon>Chondrostei</taxon>
        <taxon>Acipenseriformes</taxon>
        <taxon>Polyodontidae</taxon>
        <taxon>Polyodon</taxon>
    </lineage>
</organism>
<sequence>QSWLSPVERYNPTEDCWSHSPCMGAWRENPGCCVFQGMIYIAGGRDEVLQLCTAERFDPQNNSWSLVKPMRCKRNQVGLAVVGGILLAVGGGILLAVGGFDGTTYLKSVEAYSLETNTWR</sequence>
<evidence type="ECO:0000313" key="5">
    <source>
        <dbReference type="Proteomes" id="UP001166093"/>
    </source>
</evidence>
<name>A0ABS2XAD4_POLSP</name>
<dbReference type="SUPFAM" id="SSF117281">
    <property type="entry name" value="Kelch motif"/>
    <property type="match status" value="1"/>
</dbReference>
<feature type="non-terminal residue" evidence="4">
    <location>
        <position position="120"/>
    </location>
</feature>
<evidence type="ECO:0000256" key="1">
    <source>
        <dbReference type="ARBA" id="ARBA00022441"/>
    </source>
</evidence>
<keyword evidence="3" id="KW-0812">Transmembrane</keyword>
<keyword evidence="5" id="KW-1185">Reference proteome</keyword>
<dbReference type="PANTHER" id="PTHR46344:SF27">
    <property type="entry name" value="KELCH REPEAT SUPERFAMILY PROTEIN"/>
    <property type="match status" value="1"/>
</dbReference>
<dbReference type="Pfam" id="PF01344">
    <property type="entry name" value="Kelch_1"/>
    <property type="match status" value="2"/>
</dbReference>
<accession>A0ABS2XAD4</accession>
<gene>
    <name evidence="4" type="primary">Klhl20_3</name>
    <name evidence="4" type="ORF">GTO93_0004749</name>
</gene>
<dbReference type="Gene3D" id="2.120.10.80">
    <property type="entry name" value="Kelch-type beta propeller"/>
    <property type="match status" value="1"/>
</dbReference>
<keyword evidence="2" id="KW-0677">Repeat</keyword>
<proteinExistence type="predicted"/>
<reference evidence="4" key="1">
    <citation type="journal article" date="2021" name="Cell">
        <title>Tracing the genetic footprints of vertebrate landing in non-teleost ray-finned fishes.</title>
        <authorList>
            <person name="Bi X."/>
            <person name="Wang K."/>
            <person name="Yang L."/>
            <person name="Pan H."/>
            <person name="Jiang H."/>
            <person name="Wei Q."/>
            <person name="Fang M."/>
            <person name="Yu H."/>
            <person name="Zhu C."/>
            <person name="Cai Y."/>
            <person name="He Y."/>
            <person name="Gan X."/>
            <person name="Zeng H."/>
            <person name="Yu D."/>
            <person name="Zhu Y."/>
            <person name="Jiang H."/>
            <person name="Qiu Q."/>
            <person name="Yang H."/>
            <person name="Zhang Y.E."/>
            <person name="Wang W."/>
            <person name="Zhu M."/>
            <person name="He S."/>
            <person name="Zhang G."/>
        </authorList>
    </citation>
    <scope>NUCLEOTIDE SEQUENCE</scope>
    <source>
        <strain evidence="4">Pddl_001</strain>
    </source>
</reference>
<dbReference type="PANTHER" id="PTHR46344">
    <property type="entry name" value="OS02G0202900 PROTEIN"/>
    <property type="match status" value="1"/>
</dbReference>
<dbReference type="InterPro" id="IPR006652">
    <property type="entry name" value="Kelch_1"/>
</dbReference>
<dbReference type="Proteomes" id="UP001166093">
    <property type="component" value="Unassembled WGS sequence"/>
</dbReference>
<protein>
    <submittedName>
        <fullName evidence="4">KLH20 protein</fullName>
    </submittedName>
</protein>
<evidence type="ECO:0000256" key="3">
    <source>
        <dbReference type="SAM" id="Phobius"/>
    </source>
</evidence>